<dbReference type="OrthoDB" id="2513075at2"/>
<dbReference type="STRING" id="1891926.Fuma_01797"/>
<evidence type="ECO:0000259" key="2">
    <source>
        <dbReference type="Pfam" id="PF13472"/>
    </source>
</evidence>
<dbReference type="AlphaFoldDB" id="A0A1P8WDN8"/>
<dbReference type="EMBL" id="CP017641">
    <property type="protein sequence ID" value="APZ92188.1"/>
    <property type="molecule type" value="Genomic_DNA"/>
</dbReference>
<dbReference type="InterPro" id="IPR013830">
    <property type="entry name" value="SGNH_hydro"/>
</dbReference>
<organism evidence="3 4">
    <name type="scientific">Fuerstiella marisgermanici</name>
    <dbReference type="NCBI Taxonomy" id="1891926"/>
    <lineage>
        <taxon>Bacteria</taxon>
        <taxon>Pseudomonadati</taxon>
        <taxon>Planctomycetota</taxon>
        <taxon>Planctomycetia</taxon>
        <taxon>Planctomycetales</taxon>
        <taxon>Planctomycetaceae</taxon>
        <taxon>Fuerstiella</taxon>
    </lineage>
</organism>
<gene>
    <name evidence="3" type="ORF">Fuma_01797</name>
</gene>
<evidence type="ECO:0000313" key="3">
    <source>
        <dbReference type="EMBL" id="APZ92188.1"/>
    </source>
</evidence>
<dbReference type="GO" id="GO:0004622">
    <property type="term" value="F:phosphatidylcholine lysophospholipase activity"/>
    <property type="evidence" value="ECO:0007669"/>
    <property type="project" value="TreeGrafter"/>
</dbReference>
<dbReference type="InterPro" id="IPR051532">
    <property type="entry name" value="Ester_Hydrolysis_Enzymes"/>
</dbReference>
<dbReference type="GO" id="GO:0016829">
    <property type="term" value="F:lyase activity"/>
    <property type="evidence" value="ECO:0007669"/>
    <property type="project" value="UniProtKB-KW"/>
</dbReference>
<dbReference type="PANTHER" id="PTHR30383">
    <property type="entry name" value="THIOESTERASE 1/PROTEASE 1/LYSOPHOSPHOLIPASE L1"/>
    <property type="match status" value="1"/>
</dbReference>
<protein>
    <submittedName>
        <fullName evidence="3">Argininosuccinate lyase</fullName>
    </submittedName>
</protein>
<keyword evidence="3" id="KW-0456">Lyase</keyword>
<accession>A0A1P8WDN8</accession>
<feature type="chain" id="PRO_5012953038" evidence="1">
    <location>
        <begin position="20"/>
        <end position="220"/>
    </location>
</feature>
<dbReference type="PANTHER" id="PTHR30383:SF5">
    <property type="entry name" value="SGNH HYDROLASE-TYPE ESTERASE DOMAIN-CONTAINING PROTEIN"/>
    <property type="match status" value="1"/>
</dbReference>
<dbReference type="Proteomes" id="UP000187735">
    <property type="component" value="Chromosome"/>
</dbReference>
<evidence type="ECO:0000313" key="4">
    <source>
        <dbReference type="Proteomes" id="UP000187735"/>
    </source>
</evidence>
<proteinExistence type="predicted"/>
<feature type="domain" description="SGNH hydrolase-type esterase" evidence="2">
    <location>
        <begin position="70"/>
        <end position="209"/>
    </location>
</feature>
<dbReference type="RefSeq" id="WP_077023846.1">
    <property type="nucleotide sequence ID" value="NZ_CP017641.1"/>
</dbReference>
<name>A0A1P8WDN8_9PLAN</name>
<dbReference type="Pfam" id="PF13472">
    <property type="entry name" value="Lipase_GDSL_2"/>
    <property type="match status" value="1"/>
</dbReference>
<feature type="signal peptide" evidence="1">
    <location>
        <begin position="1"/>
        <end position="19"/>
    </location>
</feature>
<dbReference type="CDD" id="cd04502">
    <property type="entry name" value="SGNH_hydrolase_like_7"/>
    <property type="match status" value="1"/>
</dbReference>
<keyword evidence="1" id="KW-0732">Signal</keyword>
<dbReference type="Gene3D" id="3.40.50.1110">
    <property type="entry name" value="SGNH hydrolase"/>
    <property type="match status" value="1"/>
</dbReference>
<reference evidence="3 4" key="1">
    <citation type="journal article" date="2016" name="Front. Microbiol.">
        <title>Fuerstia marisgermanicae gen. nov., sp. nov., an Unusual Member of the Phylum Planctomycetes from the German Wadden Sea.</title>
        <authorList>
            <person name="Kohn T."/>
            <person name="Heuer A."/>
            <person name="Jogler M."/>
            <person name="Vollmers J."/>
            <person name="Boedeker C."/>
            <person name="Bunk B."/>
            <person name="Rast P."/>
            <person name="Borchert D."/>
            <person name="Glockner I."/>
            <person name="Freese H.M."/>
            <person name="Klenk H.P."/>
            <person name="Overmann J."/>
            <person name="Kaster A.K."/>
            <person name="Rohde M."/>
            <person name="Wiegand S."/>
            <person name="Jogler C."/>
        </authorList>
    </citation>
    <scope>NUCLEOTIDE SEQUENCE [LARGE SCALE GENOMIC DNA]</scope>
    <source>
        <strain evidence="3 4">NH11</strain>
    </source>
</reference>
<dbReference type="KEGG" id="fmr:Fuma_01797"/>
<dbReference type="InterPro" id="IPR036514">
    <property type="entry name" value="SGNH_hydro_sf"/>
</dbReference>
<keyword evidence="4" id="KW-1185">Reference proteome</keyword>
<dbReference type="SUPFAM" id="SSF52266">
    <property type="entry name" value="SGNH hydrolase"/>
    <property type="match status" value="1"/>
</dbReference>
<sequence precursor="true">MKHVSTILMLLFFASAAVAQDAKKADRWEPSIVALEKKITDGSSKPGSVVFVGSSSIKLWDLPKWFPEGNVVNNGFGGSQISDSVQYFDRIVTPLRPPLVIMYAGDNDVSGGKSPDIVHRDFLQFAEKVKQHLPPETKLAFIAIKPSIKRWNLSEKMNEANQMIAKECEADDRLIYLDIWKPMLGEDGKPKPELFAKDGLHLSDEGYKLWTSIVKSELNL</sequence>
<evidence type="ECO:0000256" key="1">
    <source>
        <dbReference type="SAM" id="SignalP"/>
    </source>
</evidence>